<keyword evidence="15" id="KW-1185">Reference proteome</keyword>
<dbReference type="InterPro" id="IPR029058">
    <property type="entry name" value="AB_hydrolase_fold"/>
</dbReference>
<dbReference type="Gene3D" id="3.40.50.1820">
    <property type="entry name" value="alpha/beta hydrolase"/>
    <property type="match status" value="1"/>
</dbReference>
<evidence type="ECO:0000313" key="14">
    <source>
        <dbReference type="EMBL" id="MDG0815817.1"/>
    </source>
</evidence>
<keyword evidence="7 11" id="KW-0963">Cytoplasm</keyword>
<dbReference type="RefSeq" id="WP_277577296.1">
    <property type="nucleotide sequence ID" value="NZ_JANRMI010000002.1"/>
</dbReference>
<dbReference type="PIRSF" id="PIRSF006431">
    <property type="entry name" value="Pept_S33"/>
    <property type="match status" value="1"/>
</dbReference>
<reference evidence="14" key="1">
    <citation type="submission" date="2022-08" db="EMBL/GenBank/DDBJ databases">
        <title>Novel Bdellovibrio Species Isolated from Svalbard: Designation Bdellovibrio svalbardensis.</title>
        <authorList>
            <person name="Mitchell R.J."/>
            <person name="Choi S.Y."/>
        </authorList>
    </citation>
    <scope>NUCLEOTIDE SEQUENCE</scope>
    <source>
        <strain evidence="14">PAP01</strain>
    </source>
</reference>
<keyword evidence="9 11" id="KW-0378">Hydrolase</keyword>
<dbReference type="EMBL" id="JANRMI010000002">
    <property type="protein sequence ID" value="MDG0815817.1"/>
    <property type="molecule type" value="Genomic_DNA"/>
</dbReference>
<evidence type="ECO:0000256" key="12">
    <source>
        <dbReference type="RuleBase" id="RU003421"/>
    </source>
</evidence>
<comment type="subcellular location">
    <subcellularLocation>
        <location evidence="2 11">Cytoplasm</location>
    </subcellularLocation>
</comment>
<comment type="catalytic activity">
    <reaction evidence="1 11 12">
        <text>Release of N-terminal proline from a peptide.</text>
        <dbReference type="EC" id="3.4.11.5"/>
    </reaction>
</comment>
<dbReference type="SUPFAM" id="SSF53474">
    <property type="entry name" value="alpha/beta-Hydrolases"/>
    <property type="match status" value="1"/>
</dbReference>
<keyword evidence="8 11" id="KW-0645">Protease</keyword>
<evidence type="ECO:0000256" key="6">
    <source>
        <dbReference type="ARBA" id="ARBA00022438"/>
    </source>
</evidence>
<dbReference type="InterPro" id="IPR005944">
    <property type="entry name" value="Pro_iminopeptidase"/>
</dbReference>
<evidence type="ECO:0000256" key="1">
    <source>
        <dbReference type="ARBA" id="ARBA00001585"/>
    </source>
</evidence>
<dbReference type="Proteomes" id="UP001152321">
    <property type="component" value="Unassembled WGS sequence"/>
</dbReference>
<evidence type="ECO:0000256" key="3">
    <source>
        <dbReference type="ARBA" id="ARBA00010088"/>
    </source>
</evidence>
<keyword evidence="6 11" id="KW-0031">Aminopeptidase</keyword>
<dbReference type="InterPro" id="IPR002410">
    <property type="entry name" value="Peptidase_S33"/>
</dbReference>
<dbReference type="Pfam" id="PF00561">
    <property type="entry name" value="Abhydrolase_1"/>
    <property type="match status" value="1"/>
</dbReference>
<dbReference type="InterPro" id="IPR000073">
    <property type="entry name" value="AB_hydrolase_1"/>
</dbReference>
<dbReference type="GO" id="GO:0004177">
    <property type="term" value="F:aminopeptidase activity"/>
    <property type="evidence" value="ECO:0007669"/>
    <property type="project" value="UniProtKB-KW"/>
</dbReference>
<evidence type="ECO:0000256" key="2">
    <source>
        <dbReference type="ARBA" id="ARBA00004496"/>
    </source>
</evidence>
<dbReference type="PANTHER" id="PTHR43722">
    <property type="entry name" value="PROLINE IMINOPEPTIDASE"/>
    <property type="match status" value="1"/>
</dbReference>
<evidence type="ECO:0000256" key="4">
    <source>
        <dbReference type="ARBA" id="ARBA00012568"/>
    </source>
</evidence>
<comment type="caution">
    <text evidence="14">The sequence shown here is derived from an EMBL/GenBank/DDBJ whole genome shotgun (WGS) entry which is preliminary data.</text>
</comment>
<evidence type="ECO:0000256" key="7">
    <source>
        <dbReference type="ARBA" id="ARBA00022490"/>
    </source>
</evidence>
<organism evidence="14 15">
    <name type="scientific">Bdellovibrio svalbardensis</name>
    <dbReference type="NCBI Taxonomy" id="2972972"/>
    <lineage>
        <taxon>Bacteria</taxon>
        <taxon>Pseudomonadati</taxon>
        <taxon>Bdellovibrionota</taxon>
        <taxon>Bdellovibrionia</taxon>
        <taxon>Bdellovibrionales</taxon>
        <taxon>Pseudobdellovibrionaceae</taxon>
        <taxon>Bdellovibrio</taxon>
    </lineage>
</organism>
<feature type="domain" description="AB hydrolase-1" evidence="13">
    <location>
        <begin position="35"/>
        <end position="294"/>
    </location>
</feature>
<evidence type="ECO:0000256" key="11">
    <source>
        <dbReference type="PIRNR" id="PIRNR006431"/>
    </source>
</evidence>
<evidence type="ECO:0000256" key="8">
    <source>
        <dbReference type="ARBA" id="ARBA00022670"/>
    </source>
</evidence>
<protein>
    <recommendedName>
        <fullName evidence="5 11">Proline iminopeptidase</fullName>
        <shortName evidence="11">PIP</shortName>
        <ecNumber evidence="4 11">3.4.11.5</ecNumber>
    </recommendedName>
    <alternativeName>
        <fullName evidence="10 11">Prolyl aminopeptidase</fullName>
    </alternativeName>
</protein>
<evidence type="ECO:0000256" key="9">
    <source>
        <dbReference type="ARBA" id="ARBA00022801"/>
    </source>
</evidence>
<evidence type="ECO:0000313" key="15">
    <source>
        <dbReference type="Proteomes" id="UP001152321"/>
    </source>
</evidence>
<dbReference type="PRINTS" id="PR00793">
    <property type="entry name" value="PROAMNOPTASE"/>
</dbReference>
<dbReference type="PANTHER" id="PTHR43722:SF1">
    <property type="entry name" value="PROLINE IMINOPEPTIDASE"/>
    <property type="match status" value="1"/>
</dbReference>
<proteinExistence type="inferred from homology"/>
<sequence length="320" mass="36098">MFPPIEPFRTGYLATTDGNEIYWEASGNPKGLPAIYIHGGPGGGIMTGYRRHFDPEKFCIVSFEQRGCGRSRPLATSSLEDLKTNTTQSLISDIELLRTHLNVDQWLLYGVSWGTTLALAYAQAHPDRVMGLILALICTTTHQEVEWITEDMRRIFPIEWERFAAMAEPEPGERIIDAYYRKITSPDLTMREAAAKAWCEWEDTHVSLDPRHTPFSKFQDPDFCMLFATLVIHYWKNGAFLGDQQILRNLKTIQHLPCVLIHGKLDVSSPLEIAWRLHKAWPGSELVILQNEGHGGSGMVEAVTKAVAKMESELVGKMSI</sequence>
<dbReference type="NCBIfam" id="TIGR01249">
    <property type="entry name" value="pro_imino_pep_1"/>
    <property type="match status" value="1"/>
</dbReference>
<gene>
    <name evidence="14" type="primary">pip</name>
    <name evidence="14" type="ORF">NWE73_05555</name>
</gene>
<dbReference type="EC" id="3.4.11.5" evidence="4 11"/>
<name>A0ABT6DG64_9BACT</name>
<evidence type="ECO:0000256" key="5">
    <source>
        <dbReference type="ARBA" id="ARBA00021843"/>
    </source>
</evidence>
<comment type="similarity">
    <text evidence="3 11 12">Belongs to the peptidase S33 family.</text>
</comment>
<evidence type="ECO:0000259" key="13">
    <source>
        <dbReference type="Pfam" id="PF00561"/>
    </source>
</evidence>
<evidence type="ECO:0000256" key="10">
    <source>
        <dbReference type="ARBA" id="ARBA00029605"/>
    </source>
</evidence>
<accession>A0ABT6DG64</accession>